<keyword evidence="6" id="KW-1185">Reference proteome</keyword>
<dbReference type="InterPro" id="IPR029045">
    <property type="entry name" value="ClpP/crotonase-like_dom_sf"/>
</dbReference>
<organism evidence="5 6">
    <name type="scientific">Cymbomonas tetramitiformis</name>
    <dbReference type="NCBI Taxonomy" id="36881"/>
    <lineage>
        <taxon>Eukaryota</taxon>
        <taxon>Viridiplantae</taxon>
        <taxon>Chlorophyta</taxon>
        <taxon>Pyramimonadophyceae</taxon>
        <taxon>Pyramimonadales</taxon>
        <taxon>Pyramimonadaceae</taxon>
        <taxon>Cymbomonas</taxon>
    </lineage>
</organism>
<accession>A0AAE0C0S6</accession>
<evidence type="ECO:0000256" key="1">
    <source>
        <dbReference type="ARBA" id="ARBA00022670"/>
    </source>
</evidence>
<dbReference type="EMBL" id="LGRX02029928">
    <property type="protein sequence ID" value="KAK3246331.1"/>
    <property type="molecule type" value="Genomic_DNA"/>
</dbReference>
<dbReference type="GO" id="GO:0004175">
    <property type="term" value="F:endopeptidase activity"/>
    <property type="evidence" value="ECO:0007669"/>
    <property type="project" value="TreeGrafter"/>
</dbReference>
<feature type="non-terminal residue" evidence="5">
    <location>
        <position position="1"/>
    </location>
</feature>
<dbReference type="PANTHER" id="PTHR32060">
    <property type="entry name" value="TAIL-SPECIFIC PROTEASE"/>
    <property type="match status" value="1"/>
</dbReference>
<dbReference type="GO" id="GO:0008236">
    <property type="term" value="F:serine-type peptidase activity"/>
    <property type="evidence" value="ECO:0007669"/>
    <property type="project" value="UniProtKB-KW"/>
</dbReference>
<feature type="domain" description="Tail specific protease" evidence="4">
    <location>
        <begin position="3"/>
        <end position="186"/>
    </location>
</feature>
<evidence type="ECO:0000256" key="2">
    <source>
        <dbReference type="ARBA" id="ARBA00022801"/>
    </source>
</evidence>
<dbReference type="SUPFAM" id="SSF52096">
    <property type="entry name" value="ClpP/crotonase"/>
    <property type="match status" value="1"/>
</dbReference>
<dbReference type="Pfam" id="PF03572">
    <property type="entry name" value="Peptidase_S41"/>
    <property type="match status" value="1"/>
</dbReference>
<evidence type="ECO:0000313" key="5">
    <source>
        <dbReference type="EMBL" id="KAK3246331.1"/>
    </source>
</evidence>
<dbReference type="InterPro" id="IPR004447">
    <property type="entry name" value="Peptidase_S41A"/>
</dbReference>
<proteinExistence type="predicted"/>
<evidence type="ECO:0000313" key="6">
    <source>
        <dbReference type="Proteomes" id="UP001190700"/>
    </source>
</evidence>
<dbReference type="InterPro" id="IPR005151">
    <property type="entry name" value="Tail-specific_protease"/>
</dbReference>
<comment type="caution">
    <text evidence="5">The sequence shown here is derived from an EMBL/GenBank/DDBJ whole genome shotgun (WGS) entry which is preliminary data.</text>
</comment>
<reference evidence="5 6" key="1">
    <citation type="journal article" date="2015" name="Genome Biol. Evol.">
        <title>Comparative Genomics of a Bacterivorous Green Alga Reveals Evolutionary Causalities and Consequences of Phago-Mixotrophic Mode of Nutrition.</title>
        <authorList>
            <person name="Burns J.A."/>
            <person name="Paasch A."/>
            <person name="Narechania A."/>
            <person name="Kim E."/>
        </authorList>
    </citation>
    <scope>NUCLEOTIDE SEQUENCE [LARGE SCALE GENOMIC DNA]</scope>
    <source>
        <strain evidence="5 6">PLY_AMNH</strain>
    </source>
</reference>
<keyword evidence="2" id="KW-0378">Hydrolase</keyword>
<name>A0AAE0C0S6_9CHLO</name>
<keyword evidence="3" id="KW-0720">Serine protease</keyword>
<evidence type="ECO:0000256" key="3">
    <source>
        <dbReference type="ARBA" id="ARBA00022825"/>
    </source>
</evidence>
<sequence>SEEGGWCILVQRFGRIGYIRISAFTNNLGEALGSAISQLEAAEVGGYVLDLRDNPGGVVGAGMDAAQGWLDGGSRYAVIEGRAAVPDGKAEASIEIPLDSGAALTRAPTVLLVNGGTASTSELLAGALHDELNLTMIGERTFGKGRTQTVFPLEDGSLLLLTTARFYTPAHTTVDGVGLTPQVACAPQTVLPKLWQPGDISEEESLLEDPCVRAAMDTLLGPSL</sequence>
<dbReference type="AlphaFoldDB" id="A0AAE0C0S6"/>
<dbReference type="PANTHER" id="PTHR32060:SF22">
    <property type="entry name" value="CARBOXYL-TERMINAL-PROCESSING PEPTIDASE 3, CHLOROPLASTIC"/>
    <property type="match status" value="1"/>
</dbReference>
<dbReference type="GO" id="GO:0006508">
    <property type="term" value="P:proteolysis"/>
    <property type="evidence" value="ECO:0007669"/>
    <property type="project" value="UniProtKB-KW"/>
</dbReference>
<protein>
    <recommendedName>
        <fullName evidence="4">Tail specific protease domain-containing protein</fullName>
    </recommendedName>
</protein>
<gene>
    <name evidence="5" type="ORF">CYMTET_44130</name>
</gene>
<dbReference type="SMART" id="SM00245">
    <property type="entry name" value="TSPc"/>
    <property type="match status" value="1"/>
</dbReference>
<evidence type="ECO:0000259" key="4">
    <source>
        <dbReference type="SMART" id="SM00245"/>
    </source>
</evidence>
<dbReference type="Proteomes" id="UP001190700">
    <property type="component" value="Unassembled WGS sequence"/>
</dbReference>
<dbReference type="Gene3D" id="3.90.226.10">
    <property type="entry name" value="2-enoyl-CoA Hydratase, Chain A, domain 1"/>
    <property type="match status" value="1"/>
</dbReference>
<dbReference type="CDD" id="cd07560">
    <property type="entry name" value="Peptidase_S41_CPP"/>
    <property type="match status" value="1"/>
</dbReference>
<keyword evidence="1" id="KW-0645">Protease</keyword>